<comment type="pathway">
    <text evidence="1">Bacterial outer membrane biogenesis; LPS O-antigen biosynthesis.</text>
</comment>
<dbReference type="SUPFAM" id="SSF51735">
    <property type="entry name" value="NAD(P)-binding Rossmann-fold domains"/>
    <property type="match status" value="1"/>
</dbReference>
<name>A0A847S7M3_9NEIS</name>
<accession>A0A847S7M3</accession>
<evidence type="ECO:0000259" key="3">
    <source>
        <dbReference type="Pfam" id="PF01370"/>
    </source>
</evidence>
<comment type="similarity">
    <text evidence="2">Belongs to the NAD(P)-dependent epimerase/dehydratase family.</text>
</comment>
<organism evidence="4 5">
    <name type="scientific">Leeia aquatica</name>
    <dbReference type="NCBI Taxonomy" id="2725557"/>
    <lineage>
        <taxon>Bacteria</taxon>
        <taxon>Pseudomonadati</taxon>
        <taxon>Pseudomonadota</taxon>
        <taxon>Betaproteobacteria</taxon>
        <taxon>Neisseriales</taxon>
        <taxon>Leeiaceae</taxon>
        <taxon>Leeia</taxon>
    </lineage>
</organism>
<dbReference type="AlphaFoldDB" id="A0A847S7M3"/>
<evidence type="ECO:0000313" key="5">
    <source>
        <dbReference type="Proteomes" id="UP000587991"/>
    </source>
</evidence>
<dbReference type="Proteomes" id="UP000587991">
    <property type="component" value="Unassembled WGS sequence"/>
</dbReference>
<comment type="caution">
    <text evidence="4">The sequence shown here is derived from an EMBL/GenBank/DDBJ whole genome shotgun (WGS) entry which is preliminary data.</text>
</comment>
<sequence>MGQSRVLVTGHKGFIGAWTVQLLCQAGWTVFGLDDESSYGERLYDAAGMKSMLAGELTSDVSDLQMTQTWIEQIGPELIIHLAGQAIVPRAFKQPYLTFKSNALGTLAILEAARLTPCVRAVMCITSDKVYENNNNGQAFSEPDMLGGSDIYSVSKSGAELIAKAYNASHCGNGSPNIQTIRLGNVVGGGDWAVNRLIPDLIHAARSGGDFRVRYMDATRPFQHVSDVVNGISKIASAALNGQLRSGEAWNLGPRNNSFAKVRDVIDLFKRYYPNLSVIDSEEKIKEDLNLRVDVAKYSDQFSPPVFDSMEGVERAIRWYQSFYAGTSPIDLVRADLSLLG</sequence>
<dbReference type="EMBL" id="JABAIM010000001">
    <property type="protein sequence ID" value="NLR75017.1"/>
    <property type="molecule type" value="Genomic_DNA"/>
</dbReference>
<dbReference type="Gene3D" id="3.40.50.720">
    <property type="entry name" value="NAD(P)-binding Rossmann-like Domain"/>
    <property type="match status" value="1"/>
</dbReference>
<evidence type="ECO:0000256" key="1">
    <source>
        <dbReference type="ARBA" id="ARBA00005125"/>
    </source>
</evidence>
<feature type="domain" description="NAD-dependent epimerase/dehydratase" evidence="3">
    <location>
        <begin position="6"/>
        <end position="253"/>
    </location>
</feature>
<reference evidence="4 5" key="1">
    <citation type="submission" date="2020-04" db="EMBL/GenBank/DDBJ databases">
        <title>Draft genome of Leeia sp. IMCC25680.</title>
        <authorList>
            <person name="Song J."/>
            <person name="Cho J.-C."/>
        </authorList>
    </citation>
    <scope>NUCLEOTIDE SEQUENCE [LARGE SCALE GENOMIC DNA]</scope>
    <source>
        <strain evidence="4 5">IMCC25680</strain>
    </source>
</reference>
<gene>
    <name evidence="4" type="ORF">HF682_07585</name>
</gene>
<dbReference type="InterPro" id="IPR001509">
    <property type="entry name" value="Epimerase_deHydtase"/>
</dbReference>
<dbReference type="Gene3D" id="3.90.25.10">
    <property type="entry name" value="UDP-galactose 4-epimerase, domain 1"/>
    <property type="match status" value="1"/>
</dbReference>
<dbReference type="PANTHER" id="PTHR43000">
    <property type="entry name" value="DTDP-D-GLUCOSE 4,6-DEHYDRATASE-RELATED"/>
    <property type="match status" value="1"/>
</dbReference>
<evidence type="ECO:0000313" key="4">
    <source>
        <dbReference type="EMBL" id="NLR75017.1"/>
    </source>
</evidence>
<evidence type="ECO:0000256" key="2">
    <source>
        <dbReference type="ARBA" id="ARBA00007637"/>
    </source>
</evidence>
<dbReference type="InterPro" id="IPR036291">
    <property type="entry name" value="NAD(P)-bd_dom_sf"/>
</dbReference>
<dbReference type="Pfam" id="PF01370">
    <property type="entry name" value="Epimerase"/>
    <property type="match status" value="1"/>
</dbReference>
<protein>
    <submittedName>
        <fullName evidence="4">NAD-dependent epimerase/dehydratase family protein</fullName>
    </submittedName>
</protein>
<dbReference type="RefSeq" id="WP_168876579.1">
    <property type="nucleotide sequence ID" value="NZ_JABAIM010000001.1"/>
</dbReference>
<proteinExistence type="inferred from homology"/>
<keyword evidence="5" id="KW-1185">Reference proteome</keyword>